<evidence type="ECO:0000313" key="12">
    <source>
        <dbReference type="EMBL" id="ODQ61199.1"/>
    </source>
</evidence>
<dbReference type="Gene3D" id="3.40.50.300">
    <property type="entry name" value="P-loop containing nucleotide triphosphate hydrolases"/>
    <property type="match status" value="1"/>
</dbReference>
<keyword evidence="4 8" id="KW-0256">Endoplasmic reticulum</keyword>
<keyword evidence="2 8" id="KW-0547">Nucleotide-binding</keyword>
<dbReference type="InterPro" id="IPR030386">
    <property type="entry name" value="G_GB1_RHD3_dom"/>
</dbReference>
<dbReference type="GO" id="GO:0005789">
    <property type="term" value="C:endoplasmic reticulum membrane"/>
    <property type="evidence" value="ECO:0007669"/>
    <property type="project" value="UniProtKB-SubCell"/>
</dbReference>
<feature type="topological domain" description="Cytoplasmic" evidence="8">
    <location>
        <begin position="726"/>
        <end position="783"/>
    </location>
</feature>
<dbReference type="InterPro" id="IPR027417">
    <property type="entry name" value="P-loop_NTPase"/>
</dbReference>
<dbReference type="PROSITE" id="PS51715">
    <property type="entry name" value="G_GB1_RHD3"/>
    <property type="match status" value="1"/>
</dbReference>
<dbReference type="GO" id="GO:0016320">
    <property type="term" value="P:endoplasmic reticulum membrane fusion"/>
    <property type="evidence" value="ECO:0007669"/>
    <property type="project" value="EnsemblFungi"/>
</dbReference>
<evidence type="ECO:0000256" key="10">
    <source>
        <dbReference type="SAM" id="Phobius"/>
    </source>
</evidence>
<feature type="topological domain" description="Cytoplasmic" evidence="8">
    <location>
        <begin position="1"/>
        <end position="680"/>
    </location>
</feature>
<dbReference type="Proteomes" id="UP000094112">
    <property type="component" value="Unassembled WGS sequence"/>
</dbReference>
<evidence type="ECO:0000256" key="3">
    <source>
        <dbReference type="ARBA" id="ARBA00022801"/>
    </source>
</evidence>
<comment type="similarity">
    <text evidence="8">Belongs to the TRAFAC class dynamin-like GTPase superfamily. GB1/RHD3 GTPase family. RHD3 subfamily.</text>
</comment>
<feature type="compositionally biased region" description="Acidic residues" evidence="9">
    <location>
        <begin position="767"/>
        <end position="776"/>
    </location>
</feature>
<dbReference type="InterPro" id="IPR008803">
    <property type="entry name" value="RHD3/Sey1"/>
</dbReference>
<evidence type="ECO:0000256" key="4">
    <source>
        <dbReference type="ARBA" id="ARBA00022824"/>
    </source>
</evidence>
<evidence type="ECO:0000259" key="11">
    <source>
        <dbReference type="PROSITE" id="PS51715"/>
    </source>
</evidence>
<dbReference type="PANTHER" id="PTHR45923:SF2">
    <property type="entry name" value="PROTEIN SEY1"/>
    <property type="match status" value="1"/>
</dbReference>
<dbReference type="GO" id="GO:0032541">
    <property type="term" value="C:cortical endoplasmic reticulum"/>
    <property type="evidence" value="ECO:0007669"/>
    <property type="project" value="EnsemblFungi"/>
</dbReference>
<dbReference type="STRING" id="683960.A0A1E3P6Z4"/>
<protein>
    <recommendedName>
        <fullName evidence="11">GB1/RHD3-type G domain-containing protein</fullName>
    </recommendedName>
</protein>
<dbReference type="FunFam" id="3.40.50.300:FF:000727">
    <property type="entry name" value="Protein SEY1 homolog"/>
    <property type="match status" value="1"/>
</dbReference>
<dbReference type="Pfam" id="PF20428">
    <property type="entry name" value="Sey1_3HB"/>
    <property type="match status" value="1"/>
</dbReference>
<feature type="domain" description="GB1/RHD3-type G" evidence="11">
    <location>
        <begin position="39"/>
        <end position="269"/>
    </location>
</feature>
<evidence type="ECO:0000256" key="8">
    <source>
        <dbReference type="HAMAP-Rule" id="MF_03109"/>
    </source>
</evidence>
<dbReference type="GO" id="GO:0048309">
    <property type="term" value="P:endoplasmic reticulum inheritance"/>
    <property type="evidence" value="ECO:0007669"/>
    <property type="project" value="EnsemblFungi"/>
</dbReference>
<evidence type="ECO:0000256" key="5">
    <source>
        <dbReference type="ARBA" id="ARBA00022989"/>
    </source>
</evidence>
<reference evidence="12 13" key="1">
    <citation type="journal article" date="2016" name="Proc. Natl. Acad. Sci. U.S.A.">
        <title>Comparative genomics of biotechnologically important yeasts.</title>
        <authorList>
            <person name="Riley R."/>
            <person name="Haridas S."/>
            <person name="Wolfe K.H."/>
            <person name="Lopes M.R."/>
            <person name="Hittinger C.T."/>
            <person name="Goeker M."/>
            <person name="Salamov A.A."/>
            <person name="Wisecaver J.H."/>
            <person name="Long T.M."/>
            <person name="Calvey C.H."/>
            <person name="Aerts A.L."/>
            <person name="Barry K.W."/>
            <person name="Choi C."/>
            <person name="Clum A."/>
            <person name="Coughlan A.Y."/>
            <person name="Deshpande S."/>
            <person name="Douglass A.P."/>
            <person name="Hanson S.J."/>
            <person name="Klenk H.-P."/>
            <person name="LaButti K.M."/>
            <person name="Lapidus A."/>
            <person name="Lindquist E.A."/>
            <person name="Lipzen A.M."/>
            <person name="Meier-Kolthoff J.P."/>
            <person name="Ohm R.A."/>
            <person name="Otillar R.P."/>
            <person name="Pangilinan J.L."/>
            <person name="Peng Y."/>
            <person name="Rokas A."/>
            <person name="Rosa C.A."/>
            <person name="Scheuner C."/>
            <person name="Sibirny A.A."/>
            <person name="Slot J.C."/>
            <person name="Stielow J.B."/>
            <person name="Sun H."/>
            <person name="Kurtzman C.P."/>
            <person name="Blackwell M."/>
            <person name="Grigoriev I.V."/>
            <person name="Jeffries T.W."/>
        </authorList>
    </citation>
    <scope>NUCLEOTIDE SEQUENCE [LARGE SCALE GENOMIC DNA]</scope>
    <source>
        <strain evidence="13">ATCC 58044 / CBS 1984 / NCYC 433 / NRRL Y-366-8</strain>
    </source>
</reference>
<dbReference type="OrthoDB" id="1597724at2759"/>
<dbReference type="GeneID" id="30202782"/>
<name>A0A1E3P6Z4_WICAA</name>
<sequence length="783" mass="89930">MSESTIVSNVSVQVIDEDKVFQNDQIKKYLKSVIKQDLGLDYHVISVFGSQSTGKSTLLNKLFHTKFDVMNEAQRQQTTKGIWLGYSPEIETNKTESVEKLHQEHVFVMDVEGSDGRERGEDQDFERKAALFALSTSEVLIVNIWEHQVGLYQGANMGLLKTVFEVNLSLFGNKSHKVLLLFVIRDHVGATPLSNLSNTLTADLEKMWDSINKPKNVSPDVKLSDYFDLEFTALAHKLLQPEKFESDVRDLGDRFSDKQRKDYLFKNDYRQNFPIDGWTVYAERCWEQIQSNKDLDLPTQQILVARFRCDEILKEALEAFDAEFSEISKHFDFSKLEGSQLANHFSSLLTLALTAYDTQASHYNKAVYESKRKGLTSDVNLRLQNVFREYIKQLKKSQIETFTKTFTDKNNKAPFLEKSIQARQAALTNFTTQMEPVKKVDPEFFDYQADLEEFSGELDEQLVKVRQTEVDNLVNRVNKKINPIIKNKSLEIFGTPDEQLWDKVLDNFKSTLNNALARYKKDDDTYDFKIGSDPELNDEIAFRIKKSAWVSFDQFIHEYLREENVVAVLKRQFDDAFAYDKDGVPRTWKNETEISLAYREATEFSLGTLPLFSIAKLSNGTEIIPDIPVTDEDDEDEEEPHTFAHLLNSTDQLKIKKSFLKQAEISYRDANRSIVSNIARIPPFMYVLLIVLGWNEFMAVVRNPLLLMLVLLIGVAVIFIHSMNLWGPVNTATNIFIGQAKSSLRNILLDEPGPARVAAQRQQQASETEESYELDDLSNKKED</sequence>
<evidence type="ECO:0000256" key="2">
    <source>
        <dbReference type="ARBA" id="ARBA00022741"/>
    </source>
</evidence>
<dbReference type="GO" id="GO:0003924">
    <property type="term" value="F:GTPase activity"/>
    <property type="evidence" value="ECO:0007669"/>
    <property type="project" value="UniProtKB-UniRule"/>
</dbReference>
<dbReference type="Pfam" id="PF05879">
    <property type="entry name" value="RHD3_GTPase"/>
    <property type="match status" value="1"/>
</dbReference>
<keyword evidence="3 8" id="KW-0378">Hydrolase</keyword>
<organism evidence="12 13">
    <name type="scientific">Wickerhamomyces anomalus (strain ATCC 58044 / CBS 1984 / NCYC 433 / NRRL Y-366-8)</name>
    <name type="common">Yeast</name>
    <name type="synonym">Hansenula anomala</name>
    <dbReference type="NCBI Taxonomy" id="683960"/>
    <lineage>
        <taxon>Eukaryota</taxon>
        <taxon>Fungi</taxon>
        <taxon>Dikarya</taxon>
        <taxon>Ascomycota</taxon>
        <taxon>Saccharomycotina</taxon>
        <taxon>Saccharomycetes</taxon>
        <taxon>Phaffomycetales</taxon>
        <taxon>Wickerhamomycetaceae</taxon>
        <taxon>Wickerhamomyces</taxon>
    </lineage>
</organism>
<accession>A0A1E3P6Z4</accession>
<gene>
    <name evidence="8" type="primary">SEY1</name>
    <name evidence="12" type="ORF">WICANDRAFT_83401</name>
</gene>
<comment type="subcellular location">
    <subcellularLocation>
        <location evidence="8">Endoplasmic reticulum membrane</location>
        <topology evidence="8">Multi-pass membrane protein</topology>
    </subcellularLocation>
    <text evidence="8">Enriched in the cortical ER. Concentrated in punctae along the ER tubules.</text>
</comment>
<feature type="transmembrane region" description="Helical" evidence="10">
    <location>
        <begin position="706"/>
        <end position="726"/>
    </location>
</feature>
<evidence type="ECO:0000256" key="6">
    <source>
        <dbReference type="ARBA" id="ARBA00023134"/>
    </source>
</evidence>
<dbReference type="AlphaFoldDB" id="A0A1E3P6Z4"/>
<evidence type="ECO:0000256" key="1">
    <source>
        <dbReference type="ARBA" id="ARBA00022692"/>
    </source>
</evidence>
<proteinExistence type="inferred from homology"/>
<dbReference type="SUPFAM" id="SSF52540">
    <property type="entry name" value="P-loop containing nucleoside triphosphate hydrolases"/>
    <property type="match status" value="1"/>
</dbReference>
<keyword evidence="1 8" id="KW-0812">Transmembrane</keyword>
<evidence type="ECO:0000256" key="9">
    <source>
        <dbReference type="SAM" id="MobiDB-lite"/>
    </source>
</evidence>
<dbReference type="RefSeq" id="XP_019040406.1">
    <property type="nucleotide sequence ID" value="XM_019185536.1"/>
</dbReference>
<dbReference type="InterPro" id="IPR046758">
    <property type="entry name" value="Sey1/RHD3-like_3HB"/>
</dbReference>
<keyword evidence="13" id="KW-1185">Reference proteome</keyword>
<feature type="region of interest" description="Disordered" evidence="9">
    <location>
        <begin position="755"/>
        <end position="783"/>
    </location>
</feature>
<dbReference type="PANTHER" id="PTHR45923">
    <property type="entry name" value="PROTEIN SEY1"/>
    <property type="match status" value="1"/>
</dbReference>
<feature type="compositionally biased region" description="Low complexity" evidence="9">
    <location>
        <begin position="755"/>
        <end position="765"/>
    </location>
</feature>
<feature type="topological domain" description="Lumenal" evidence="8">
    <location>
        <begin position="702"/>
        <end position="704"/>
    </location>
</feature>
<evidence type="ECO:0000313" key="13">
    <source>
        <dbReference type="Proteomes" id="UP000094112"/>
    </source>
</evidence>
<keyword evidence="6 8" id="KW-0342">GTP-binding</keyword>
<dbReference type="HAMAP" id="MF_03109">
    <property type="entry name" value="Sey1"/>
    <property type="match status" value="1"/>
</dbReference>
<dbReference type="GO" id="GO:0005525">
    <property type="term" value="F:GTP binding"/>
    <property type="evidence" value="ECO:0007669"/>
    <property type="project" value="UniProtKB-UniRule"/>
</dbReference>
<keyword evidence="5 8" id="KW-1133">Transmembrane helix</keyword>
<dbReference type="EMBL" id="KV454209">
    <property type="protein sequence ID" value="ODQ61199.1"/>
    <property type="molecule type" value="Genomic_DNA"/>
</dbReference>
<keyword evidence="7 8" id="KW-0472">Membrane</keyword>
<feature type="binding site" evidence="8">
    <location>
        <begin position="49"/>
        <end position="56"/>
    </location>
    <ligand>
        <name>GTP</name>
        <dbReference type="ChEBI" id="CHEBI:37565"/>
    </ligand>
</feature>
<dbReference type="CDD" id="cd01851">
    <property type="entry name" value="GBP"/>
    <property type="match status" value="1"/>
</dbReference>
<evidence type="ECO:0000256" key="7">
    <source>
        <dbReference type="ARBA" id="ARBA00023136"/>
    </source>
</evidence>